<accession>A0A0A9GMU2</accession>
<name>A0A0A9GMU2_ARUDO</name>
<reference evidence="2" key="2">
    <citation type="journal article" date="2015" name="Data Brief">
        <title>Shoot transcriptome of the giant reed, Arundo donax.</title>
        <authorList>
            <person name="Barrero R.A."/>
            <person name="Guerrero F.D."/>
            <person name="Moolhuijzen P."/>
            <person name="Goolsby J.A."/>
            <person name="Tidwell J."/>
            <person name="Bellgard S.E."/>
            <person name="Bellgard M.I."/>
        </authorList>
    </citation>
    <scope>NUCLEOTIDE SEQUENCE</scope>
    <source>
        <tissue evidence="2">Shoot tissue taken approximately 20 cm above the soil surface</tissue>
    </source>
</reference>
<feature type="compositionally biased region" description="Basic residues" evidence="1">
    <location>
        <begin position="52"/>
        <end position="61"/>
    </location>
</feature>
<dbReference type="AlphaFoldDB" id="A0A0A9GMU2"/>
<protein>
    <submittedName>
        <fullName evidence="2">Uncharacterized protein</fullName>
    </submittedName>
</protein>
<organism evidence="2">
    <name type="scientific">Arundo donax</name>
    <name type="common">Giant reed</name>
    <name type="synonym">Donax arundinaceus</name>
    <dbReference type="NCBI Taxonomy" id="35708"/>
    <lineage>
        <taxon>Eukaryota</taxon>
        <taxon>Viridiplantae</taxon>
        <taxon>Streptophyta</taxon>
        <taxon>Embryophyta</taxon>
        <taxon>Tracheophyta</taxon>
        <taxon>Spermatophyta</taxon>
        <taxon>Magnoliopsida</taxon>
        <taxon>Liliopsida</taxon>
        <taxon>Poales</taxon>
        <taxon>Poaceae</taxon>
        <taxon>PACMAD clade</taxon>
        <taxon>Arundinoideae</taxon>
        <taxon>Arundineae</taxon>
        <taxon>Arundo</taxon>
    </lineage>
</organism>
<reference evidence="2" key="1">
    <citation type="submission" date="2014-09" db="EMBL/GenBank/DDBJ databases">
        <authorList>
            <person name="Magalhaes I.L.F."/>
            <person name="Oliveira U."/>
            <person name="Santos F.R."/>
            <person name="Vidigal T.H.D.A."/>
            <person name="Brescovit A.D."/>
            <person name="Santos A.J."/>
        </authorList>
    </citation>
    <scope>NUCLEOTIDE SEQUENCE</scope>
    <source>
        <tissue evidence="2">Shoot tissue taken approximately 20 cm above the soil surface</tissue>
    </source>
</reference>
<feature type="region of interest" description="Disordered" evidence="1">
    <location>
        <begin position="1"/>
        <end position="134"/>
    </location>
</feature>
<proteinExistence type="predicted"/>
<evidence type="ECO:0000256" key="1">
    <source>
        <dbReference type="SAM" id="MobiDB-lite"/>
    </source>
</evidence>
<sequence length="166" mass="18354">MGGVAVGDRVLRERRHAPNAFCERHTDDDDDAQNDKGTANNQVKPERAKRSDARKKRGSRKTKAEQLDSKGRYPNSKSHDEMNGDGKEISSSERSEHNGVSELVKREKRSDTGRKQGPDKRQAEKGGSDAQLSEGKSYGVCSVVIYALLVQDLSDLTGFLACFLFV</sequence>
<feature type="compositionally biased region" description="Basic and acidic residues" evidence="1">
    <location>
        <begin position="62"/>
        <end position="127"/>
    </location>
</feature>
<dbReference type="EMBL" id="GBRH01175913">
    <property type="protein sequence ID" value="JAE21983.1"/>
    <property type="molecule type" value="Transcribed_RNA"/>
</dbReference>
<evidence type="ECO:0000313" key="2">
    <source>
        <dbReference type="EMBL" id="JAE21983.1"/>
    </source>
</evidence>